<dbReference type="OrthoDB" id="4064873at2759"/>
<dbReference type="AlphaFoldDB" id="A0A4Z0Y902"/>
<dbReference type="GO" id="GO:0008270">
    <property type="term" value="F:zinc ion binding"/>
    <property type="evidence" value="ECO:0007669"/>
    <property type="project" value="InterPro"/>
</dbReference>
<organism evidence="7 8">
    <name type="scientific">Xylaria hypoxylon</name>
    <dbReference type="NCBI Taxonomy" id="37992"/>
    <lineage>
        <taxon>Eukaryota</taxon>
        <taxon>Fungi</taxon>
        <taxon>Dikarya</taxon>
        <taxon>Ascomycota</taxon>
        <taxon>Pezizomycotina</taxon>
        <taxon>Sordariomycetes</taxon>
        <taxon>Xylariomycetidae</taxon>
        <taxon>Xylariales</taxon>
        <taxon>Xylariaceae</taxon>
        <taxon>Xylaria</taxon>
    </lineage>
</organism>
<keyword evidence="1" id="KW-0805">Transcription regulation</keyword>
<keyword evidence="8" id="KW-1185">Reference proteome</keyword>
<evidence type="ECO:0000313" key="8">
    <source>
        <dbReference type="Proteomes" id="UP000297716"/>
    </source>
</evidence>
<dbReference type="GO" id="GO:0006351">
    <property type="term" value="P:DNA-templated transcription"/>
    <property type="evidence" value="ECO:0007669"/>
    <property type="project" value="InterPro"/>
</dbReference>
<dbReference type="CDD" id="cd12148">
    <property type="entry name" value="fungal_TF_MHR"/>
    <property type="match status" value="1"/>
</dbReference>
<dbReference type="InterPro" id="IPR051127">
    <property type="entry name" value="Fungal_SecMet_Regulators"/>
</dbReference>
<evidence type="ECO:0000256" key="2">
    <source>
        <dbReference type="ARBA" id="ARBA00023163"/>
    </source>
</evidence>
<dbReference type="GO" id="GO:0000978">
    <property type="term" value="F:RNA polymerase II cis-regulatory region sequence-specific DNA binding"/>
    <property type="evidence" value="ECO:0007669"/>
    <property type="project" value="TreeGrafter"/>
</dbReference>
<keyword evidence="5" id="KW-0812">Transmembrane</keyword>
<keyword evidence="2" id="KW-0804">Transcription</keyword>
<evidence type="ECO:0000256" key="1">
    <source>
        <dbReference type="ARBA" id="ARBA00023015"/>
    </source>
</evidence>
<proteinExistence type="predicted"/>
<keyword evidence="5" id="KW-1133">Transmembrane helix</keyword>
<dbReference type="Pfam" id="PF04082">
    <property type="entry name" value="Fungal_trans"/>
    <property type="match status" value="1"/>
</dbReference>
<reference evidence="7 8" key="1">
    <citation type="submission" date="2019-03" db="EMBL/GenBank/DDBJ databases">
        <title>Draft genome sequence of Xylaria hypoxylon DSM 108379, a ubiquitous saprotrophic-parasitic fungi on hardwood.</title>
        <authorList>
            <person name="Buettner E."/>
            <person name="Leonhardt S."/>
            <person name="Gebauer A.M."/>
            <person name="Liers C."/>
            <person name="Hofrichter M."/>
            <person name="Kellner H."/>
        </authorList>
    </citation>
    <scope>NUCLEOTIDE SEQUENCE [LARGE SCALE GENOMIC DNA]</scope>
    <source>
        <strain evidence="7 8">DSM 108379</strain>
    </source>
</reference>
<evidence type="ECO:0000256" key="4">
    <source>
        <dbReference type="SAM" id="MobiDB-lite"/>
    </source>
</evidence>
<dbReference type="GO" id="GO:0005634">
    <property type="term" value="C:nucleus"/>
    <property type="evidence" value="ECO:0007669"/>
    <property type="project" value="TreeGrafter"/>
</dbReference>
<keyword evidence="3" id="KW-0539">Nucleus</keyword>
<evidence type="ECO:0000256" key="3">
    <source>
        <dbReference type="ARBA" id="ARBA00023242"/>
    </source>
</evidence>
<dbReference type="PANTHER" id="PTHR47424">
    <property type="entry name" value="REGULATORY PROTEIN GAL4"/>
    <property type="match status" value="1"/>
</dbReference>
<evidence type="ECO:0000313" key="7">
    <source>
        <dbReference type="EMBL" id="TGJ80324.1"/>
    </source>
</evidence>
<gene>
    <name evidence="7" type="ORF">E0Z10_g8443</name>
</gene>
<feature type="region of interest" description="Disordered" evidence="4">
    <location>
        <begin position="8"/>
        <end position="32"/>
    </location>
</feature>
<feature type="transmembrane region" description="Helical" evidence="5">
    <location>
        <begin position="225"/>
        <end position="243"/>
    </location>
</feature>
<protein>
    <recommendedName>
        <fullName evidence="6">Xylanolytic transcriptional activator regulatory domain-containing protein</fullName>
    </recommendedName>
</protein>
<name>A0A4Z0Y902_9PEZI</name>
<feature type="transmembrane region" description="Helical" evidence="5">
    <location>
        <begin position="285"/>
        <end position="301"/>
    </location>
</feature>
<dbReference type="STRING" id="37992.A0A4Z0Y902"/>
<comment type="caution">
    <text evidence="7">The sequence shown here is derived from an EMBL/GenBank/DDBJ whole genome shotgun (WGS) entry which is preliminary data.</text>
</comment>
<accession>A0A4Z0Y902</accession>
<sequence>MVRQVEYALDHPGAQESLGPPTKRRHVDSSPNMLKSSIEARQGATRRDSTLMPWNQIAESRGMDLGGAVVIKSEHKHIGTGRPLLGGTDRDFDSRSKVSNASVAADEAEVYPQNRMLQDSTGRLLYIGDSATLSYLQWIRMIVENVSGPSDFTVDPRRHMIMENAISLPPDLSPTGILPDQRTANILISSFFINTAGFIEVFNKHAFLKSVDECYRDPLSVTPSLLCLLYLVFAIGLVMAAPFPGSDESAVIDKLRSERASRAELFFRSARSLAHPVSGFEDADFWSIQALLLMSLYMLAISRRNASYAYYGETSCY</sequence>
<dbReference type="EMBL" id="SKBN01000228">
    <property type="protein sequence ID" value="TGJ80324.1"/>
    <property type="molecule type" value="Genomic_DNA"/>
</dbReference>
<evidence type="ECO:0000256" key="5">
    <source>
        <dbReference type="SAM" id="Phobius"/>
    </source>
</evidence>
<feature type="domain" description="Xylanolytic transcriptional activator regulatory" evidence="6">
    <location>
        <begin position="188"/>
        <end position="312"/>
    </location>
</feature>
<dbReference type="PANTHER" id="PTHR47424:SF9">
    <property type="entry name" value="TAH-2"/>
    <property type="match status" value="1"/>
</dbReference>
<evidence type="ECO:0000259" key="6">
    <source>
        <dbReference type="Pfam" id="PF04082"/>
    </source>
</evidence>
<dbReference type="Proteomes" id="UP000297716">
    <property type="component" value="Unassembled WGS sequence"/>
</dbReference>
<dbReference type="InterPro" id="IPR007219">
    <property type="entry name" value="XnlR_reg_dom"/>
</dbReference>
<dbReference type="GO" id="GO:0000435">
    <property type="term" value="P:positive regulation of transcription from RNA polymerase II promoter by galactose"/>
    <property type="evidence" value="ECO:0007669"/>
    <property type="project" value="TreeGrafter"/>
</dbReference>
<dbReference type="GO" id="GO:0000981">
    <property type="term" value="F:DNA-binding transcription factor activity, RNA polymerase II-specific"/>
    <property type="evidence" value="ECO:0007669"/>
    <property type="project" value="TreeGrafter"/>
</dbReference>
<keyword evidence="5" id="KW-0472">Membrane</keyword>